<dbReference type="EMBL" id="BSDP01000001">
    <property type="protein sequence ID" value="GLI27059.1"/>
    <property type="molecule type" value="Genomic_DNA"/>
</dbReference>
<evidence type="ECO:0000313" key="10">
    <source>
        <dbReference type="Proteomes" id="UP001144396"/>
    </source>
</evidence>
<evidence type="ECO:0000256" key="2">
    <source>
        <dbReference type="ARBA" id="ARBA00009773"/>
    </source>
</evidence>
<keyword evidence="5 8" id="KW-0812">Transmembrane</keyword>
<evidence type="ECO:0000256" key="8">
    <source>
        <dbReference type="SAM" id="Phobius"/>
    </source>
</evidence>
<feature type="transmembrane region" description="Helical" evidence="8">
    <location>
        <begin position="16"/>
        <end position="36"/>
    </location>
</feature>
<evidence type="ECO:0000256" key="5">
    <source>
        <dbReference type="ARBA" id="ARBA00022692"/>
    </source>
</evidence>
<dbReference type="Pfam" id="PF01594">
    <property type="entry name" value="AI-2E_transport"/>
    <property type="match status" value="1"/>
</dbReference>
<keyword evidence="4" id="KW-1003">Cell membrane</keyword>
<protein>
    <submittedName>
        <fullName evidence="9">AI-2E family transporter</fullName>
    </submittedName>
</protein>
<reference evidence="9" key="1">
    <citation type="submission" date="2022-12" db="EMBL/GenBank/DDBJ databases">
        <title>Reference genome sequencing for broad-spectrum identification of bacterial and archaeal isolates by mass spectrometry.</title>
        <authorList>
            <person name="Sekiguchi Y."/>
            <person name="Tourlousse D.M."/>
        </authorList>
    </citation>
    <scope>NUCLEOTIDE SEQUENCE</scope>
    <source>
        <strain evidence="9">14</strain>
    </source>
</reference>
<feature type="transmembrane region" description="Helical" evidence="8">
    <location>
        <begin position="72"/>
        <end position="97"/>
    </location>
</feature>
<feature type="transmembrane region" description="Helical" evidence="8">
    <location>
        <begin position="243"/>
        <end position="263"/>
    </location>
</feature>
<dbReference type="GO" id="GO:0005886">
    <property type="term" value="C:plasma membrane"/>
    <property type="evidence" value="ECO:0007669"/>
    <property type="project" value="UniProtKB-SubCell"/>
</dbReference>
<comment type="similarity">
    <text evidence="2">Belongs to the autoinducer-2 exporter (AI-2E) (TC 2.A.86) family.</text>
</comment>
<feature type="transmembrane region" description="Helical" evidence="8">
    <location>
        <begin position="270"/>
        <end position="293"/>
    </location>
</feature>
<feature type="transmembrane region" description="Helical" evidence="8">
    <location>
        <begin position="155"/>
        <end position="181"/>
    </location>
</feature>
<keyword evidence="3" id="KW-0813">Transport</keyword>
<dbReference type="Proteomes" id="UP001144396">
    <property type="component" value="Unassembled WGS sequence"/>
</dbReference>
<dbReference type="PANTHER" id="PTHR21716:SF53">
    <property type="entry name" value="PERMEASE PERM-RELATED"/>
    <property type="match status" value="1"/>
</dbReference>
<evidence type="ECO:0000256" key="1">
    <source>
        <dbReference type="ARBA" id="ARBA00004651"/>
    </source>
</evidence>
<evidence type="ECO:0000256" key="3">
    <source>
        <dbReference type="ARBA" id="ARBA00022448"/>
    </source>
</evidence>
<evidence type="ECO:0000256" key="6">
    <source>
        <dbReference type="ARBA" id="ARBA00022989"/>
    </source>
</evidence>
<dbReference type="PANTHER" id="PTHR21716">
    <property type="entry name" value="TRANSMEMBRANE PROTEIN"/>
    <property type="match status" value="1"/>
</dbReference>
<keyword evidence="6 8" id="KW-1133">Transmembrane helix</keyword>
<evidence type="ECO:0000256" key="7">
    <source>
        <dbReference type="ARBA" id="ARBA00023136"/>
    </source>
</evidence>
<gene>
    <name evidence="9" type="ORF">ARHIZOSPH14_13010</name>
</gene>
<sequence>MSRARPVVSVMSNHPFRWAFIATLGVLLALFLAQAALGLSSVIFSVFAAIFISLGLDPLIRWFQRRGMKRGWAIVTVILLFVGVVAGMLLLLIPIIVTQSVEFVQGLPEAIADIQTQDWYLAVEDFTGGAVSGAYDWLLGIITDPNTWATVGGGALAVAGTVVNAVSTGFFVFILSIYFIATLDTMKRACYSLISKSHRETVVGYAERIMESIGRYLSGMVILAFFNATYSLILLIIVGVPYAIVIASVAFLITLIPLIGTILTTIAMTIVALFVSPTAAIIVLIFMLIYMQVEAYILTPRVMSKAVSIPGSLVLIAALAGGTLAGLPGALVAIPIAAGILLIIREVVVPKKELS</sequence>
<feature type="transmembrane region" description="Helical" evidence="8">
    <location>
        <begin position="216"/>
        <end position="237"/>
    </location>
</feature>
<accession>A0A9W6FNK0</accession>
<evidence type="ECO:0000313" key="9">
    <source>
        <dbReference type="EMBL" id="GLI27059.1"/>
    </source>
</evidence>
<evidence type="ECO:0000256" key="4">
    <source>
        <dbReference type="ARBA" id="ARBA00022475"/>
    </source>
</evidence>
<comment type="subcellular location">
    <subcellularLocation>
        <location evidence="1">Cell membrane</location>
        <topology evidence="1">Multi-pass membrane protein</topology>
    </subcellularLocation>
</comment>
<dbReference type="AlphaFoldDB" id="A0A9W6FNK0"/>
<organism evidence="9 10">
    <name type="scientific">Agromyces rhizosphaerae</name>
    <dbReference type="NCBI Taxonomy" id="88374"/>
    <lineage>
        <taxon>Bacteria</taxon>
        <taxon>Bacillati</taxon>
        <taxon>Actinomycetota</taxon>
        <taxon>Actinomycetes</taxon>
        <taxon>Micrococcales</taxon>
        <taxon>Microbacteriaceae</taxon>
        <taxon>Agromyces</taxon>
    </lineage>
</organism>
<feature type="transmembrane region" description="Helical" evidence="8">
    <location>
        <begin position="42"/>
        <end position="60"/>
    </location>
</feature>
<dbReference type="GO" id="GO:0055085">
    <property type="term" value="P:transmembrane transport"/>
    <property type="evidence" value="ECO:0007669"/>
    <property type="project" value="TreeGrafter"/>
</dbReference>
<keyword evidence="7 8" id="KW-0472">Membrane</keyword>
<feature type="transmembrane region" description="Helical" evidence="8">
    <location>
        <begin position="313"/>
        <end position="344"/>
    </location>
</feature>
<name>A0A9W6FNK0_9MICO</name>
<comment type="caution">
    <text evidence="9">The sequence shown here is derived from an EMBL/GenBank/DDBJ whole genome shotgun (WGS) entry which is preliminary data.</text>
</comment>
<keyword evidence="10" id="KW-1185">Reference proteome</keyword>
<dbReference type="InterPro" id="IPR002549">
    <property type="entry name" value="AI-2E-like"/>
</dbReference>
<proteinExistence type="inferred from homology"/>